<dbReference type="Proteomes" id="UP000650524">
    <property type="component" value="Unassembled WGS sequence"/>
</dbReference>
<feature type="repeat" description="TPR" evidence="4">
    <location>
        <begin position="357"/>
        <end position="390"/>
    </location>
</feature>
<dbReference type="PANTHER" id="PTHR24422">
    <property type="entry name" value="CHEMOTAXIS PROTEIN METHYLTRANSFERASE"/>
    <property type="match status" value="1"/>
</dbReference>
<proteinExistence type="predicted"/>
<protein>
    <submittedName>
        <fullName evidence="6">Tetratricopeptide repeat protein</fullName>
    </submittedName>
</protein>
<reference evidence="6 7" key="1">
    <citation type="submission" date="2020-08" db="EMBL/GenBank/DDBJ databases">
        <title>Bridging the membrane lipid divide: bacteria of the FCB group superphylum have the potential to synthesize archaeal ether lipids.</title>
        <authorList>
            <person name="Villanueva L."/>
            <person name="Von Meijenfeldt F.A.B."/>
            <person name="Westbye A.B."/>
            <person name="Yadav S."/>
            <person name="Hopmans E.C."/>
            <person name="Dutilh B.E."/>
            <person name="Sinninghe Damste J.S."/>
        </authorList>
    </citation>
    <scope>NUCLEOTIDE SEQUENCE [LARGE SCALE GENOMIC DNA]</scope>
    <source>
        <strain evidence="6">NIOZ-UU27</strain>
    </source>
</reference>
<dbReference type="PROSITE" id="PS50123">
    <property type="entry name" value="CHER"/>
    <property type="match status" value="1"/>
</dbReference>
<dbReference type="SMART" id="SM00138">
    <property type="entry name" value="MeTrc"/>
    <property type="match status" value="1"/>
</dbReference>
<dbReference type="Gene3D" id="3.40.50.150">
    <property type="entry name" value="Vaccinia Virus protein VP39"/>
    <property type="match status" value="1"/>
</dbReference>
<evidence type="ECO:0000256" key="4">
    <source>
        <dbReference type="PROSITE-ProRule" id="PRU00339"/>
    </source>
</evidence>
<dbReference type="Gene3D" id="1.25.40.10">
    <property type="entry name" value="Tetratricopeptide repeat domain"/>
    <property type="match status" value="1"/>
</dbReference>
<dbReference type="Pfam" id="PF13181">
    <property type="entry name" value="TPR_8"/>
    <property type="match status" value="1"/>
</dbReference>
<dbReference type="PRINTS" id="PR00996">
    <property type="entry name" value="CHERMTFRASE"/>
</dbReference>
<dbReference type="InterPro" id="IPR011990">
    <property type="entry name" value="TPR-like_helical_dom_sf"/>
</dbReference>
<evidence type="ECO:0000313" key="7">
    <source>
        <dbReference type="Proteomes" id="UP000650524"/>
    </source>
</evidence>
<evidence type="ECO:0000259" key="5">
    <source>
        <dbReference type="PROSITE" id="PS50123"/>
    </source>
</evidence>
<evidence type="ECO:0000313" key="6">
    <source>
        <dbReference type="EMBL" id="MBC8178770.1"/>
    </source>
</evidence>
<evidence type="ECO:0000256" key="1">
    <source>
        <dbReference type="ARBA" id="ARBA00022603"/>
    </source>
</evidence>
<gene>
    <name evidence="6" type="ORF">H8E19_15300</name>
</gene>
<evidence type="ECO:0000256" key="3">
    <source>
        <dbReference type="ARBA" id="ARBA00022691"/>
    </source>
</evidence>
<dbReference type="SUPFAM" id="SSF53335">
    <property type="entry name" value="S-adenosyl-L-methionine-dependent methyltransferases"/>
    <property type="match status" value="1"/>
</dbReference>
<organism evidence="6 7">
    <name type="scientific">Candidatus Desulfacyla euxinica</name>
    <dbReference type="NCBI Taxonomy" id="2841693"/>
    <lineage>
        <taxon>Bacteria</taxon>
        <taxon>Deltaproteobacteria</taxon>
        <taxon>Candidatus Desulfacyla</taxon>
    </lineage>
</organism>
<dbReference type="InterPro" id="IPR029063">
    <property type="entry name" value="SAM-dependent_MTases_sf"/>
</dbReference>
<keyword evidence="1" id="KW-0489">Methyltransferase</keyword>
<dbReference type="InterPro" id="IPR022642">
    <property type="entry name" value="CheR_C"/>
</dbReference>
<dbReference type="CDD" id="cd02440">
    <property type="entry name" value="AdoMet_MTases"/>
    <property type="match status" value="1"/>
</dbReference>
<dbReference type="GO" id="GO:0032259">
    <property type="term" value="P:methylation"/>
    <property type="evidence" value="ECO:0007669"/>
    <property type="project" value="UniProtKB-KW"/>
</dbReference>
<dbReference type="InterPro" id="IPR050903">
    <property type="entry name" value="Bact_Chemotaxis_MeTrfase"/>
</dbReference>
<dbReference type="InterPro" id="IPR019734">
    <property type="entry name" value="TPR_rpt"/>
</dbReference>
<keyword evidence="2" id="KW-0808">Transferase</keyword>
<dbReference type="Pfam" id="PF01739">
    <property type="entry name" value="CheR"/>
    <property type="match status" value="1"/>
</dbReference>
<accession>A0A8J6N311</accession>
<dbReference type="AlphaFoldDB" id="A0A8J6N311"/>
<dbReference type="EMBL" id="JACNJD010000311">
    <property type="protein sequence ID" value="MBC8178770.1"/>
    <property type="molecule type" value="Genomic_DNA"/>
</dbReference>
<dbReference type="InterPro" id="IPR000780">
    <property type="entry name" value="CheR_MeTrfase"/>
</dbReference>
<dbReference type="PANTHER" id="PTHR24422:SF19">
    <property type="entry name" value="CHEMOTAXIS PROTEIN METHYLTRANSFERASE"/>
    <property type="match status" value="1"/>
</dbReference>
<dbReference type="GO" id="GO:0008757">
    <property type="term" value="F:S-adenosylmethionine-dependent methyltransferase activity"/>
    <property type="evidence" value="ECO:0007669"/>
    <property type="project" value="InterPro"/>
</dbReference>
<keyword evidence="4" id="KW-0802">TPR repeat</keyword>
<keyword evidence="3" id="KW-0949">S-adenosyl-L-methionine</keyword>
<dbReference type="PROSITE" id="PS50005">
    <property type="entry name" value="TPR"/>
    <property type="match status" value="1"/>
</dbReference>
<feature type="domain" description="CheR-type methyltransferase" evidence="5">
    <location>
        <begin position="1"/>
        <end position="236"/>
    </location>
</feature>
<dbReference type="SUPFAM" id="SSF48452">
    <property type="entry name" value="TPR-like"/>
    <property type="match status" value="1"/>
</dbReference>
<sequence length="442" mass="50082">MIESLLEKEIGVSADAIGSGVIAKAVRLRVAACGSADIKTYLNHIKRSQEEQGNLIEAVVVPETWFFRNKNSFAFLANYITEEWLPEHKGDLLRVLSVPCSMGEEPYSIAMALMDAGIGGDRFHVDGVDISDAALDKAESGVYSQGSFRGDDLSFRKRYFEPKGDAYQLSADVRKKTRFIKGNVLDRRLFTGQEPYDIIFCRNLLIYMSSEAKRRVFEILDRLLATTGILFLGHAERQAAIEWGFAGIPEFGVFACRKERRKRENGLKPVLQVHPHPFQRQSEKAGKKPHVAPRLHPSVTIDEVFEPEISSEQPESNEPYEAQKDLFNEAQSLADQGSLLSALELCETFLGQNPAHVQAHFLMGLILEALDNEERAEEFFNKAIYLDPDHYESLNHLSFVVEHRGDREKAAHLRRRARRVSQKDKISNPDKLVKVQRKSRLQ</sequence>
<dbReference type="SMART" id="SM00028">
    <property type="entry name" value="TPR"/>
    <property type="match status" value="1"/>
</dbReference>
<comment type="caution">
    <text evidence="6">The sequence shown here is derived from an EMBL/GenBank/DDBJ whole genome shotgun (WGS) entry which is preliminary data.</text>
</comment>
<name>A0A8J6N311_9DELT</name>
<evidence type="ECO:0000256" key="2">
    <source>
        <dbReference type="ARBA" id="ARBA00022679"/>
    </source>
</evidence>